<evidence type="ECO:0000313" key="1">
    <source>
        <dbReference type="EMBL" id="GAG93363.1"/>
    </source>
</evidence>
<name>X1CAH6_9ZZZZ</name>
<comment type="caution">
    <text evidence="1">The sequence shown here is derived from an EMBL/GenBank/DDBJ whole genome shotgun (WGS) entry which is preliminary data.</text>
</comment>
<dbReference type="AlphaFoldDB" id="X1CAH6"/>
<dbReference type="Gene3D" id="2.30.30.520">
    <property type="match status" value="1"/>
</dbReference>
<accession>X1CAH6</accession>
<gene>
    <name evidence="1" type="ORF">S01H4_46728</name>
</gene>
<dbReference type="EMBL" id="BART01026147">
    <property type="protein sequence ID" value="GAG93363.1"/>
    <property type="molecule type" value="Genomic_DNA"/>
</dbReference>
<dbReference type="SUPFAM" id="SSF141300">
    <property type="entry name" value="GatD N-terminal domain-like"/>
    <property type="match status" value="1"/>
</dbReference>
<dbReference type="InterPro" id="IPR037222">
    <property type="entry name" value="GatD_N_sf"/>
</dbReference>
<reference evidence="1" key="1">
    <citation type="journal article" date="2014" name="Front. Microbiol.">
        <title>High frequency of phylogenetically diverse reductive dehalogenase-homologous genes in deep subseafloor sedimentary metagenomes.</title>
        <authorList>
            <person name="Kawai M."/>
            <person name="Futagami T."/>
            <person name="Toyoda A."/>
            <person name="Takaki Y."/>
            <person name="Nishi S."/>
            <person name="Hori S."/>
            <person name="Arai W."/>
            <person name="Tsubouchi T."/>
            <person name="Morono Y."/>
            <person name="Uchiyama I."/>
            <person name="Ito T."/>
            <person name="Fujiyama A."/>
            <person name="Inagaki F."/>
            <person name="Takami H."/>
        </authorList>
    </citation>
    <scope>NUCLEOTIDE SEQUENCE</scope>
    <source>
        <strain evidence="1">Expedition CK06-06</strain>
    </source>
</reference>
<feature type="non-terminal residue" evidence="1">
    <location>
        <position position="45"/>
    </location>
</feature>
<organism evidence="1">
    <name type="scientific">marine sediment metagenome</name>
    <dbReference type="NCBI Taxonomy" id="412755"/>
    <lineage>
        <taxon>unclassified sequences</taxon>
        <taxon>metagenomes</taxon>
        <taxon>ecological metagenomes</taxon>
    </lineage>
</organism>
<protein>
    <submittedName>
        <fullName evidence="1">Uncharacterized protein</fullName>
    </submittedName>
</protein>
<sequence length="45" mass="5279">MSEKLKGYKAEGKKLLEKNKVEIWDIVQIRTTKTNYEGIILPRSE</sequence>
<proteinExistence type="predicted"/>